<organism evidence="2 3">
    <name type="scientific">Pristionchus pacificus</name>
    <name type="common">Parasitic nematode worm</name>
    <dbReference type="NCBI Taxonomy" id="54126"/>
    <lineage>
        <taxon>Eukaryota</taxon>
        <taxon>Metazoa</taxon>
        <taxon>Ecdysozoa</taxon>
        <taxon>Nematoda</taxon>
        <taxon>Chromadorea</taxon>
        <taxon>Rhabditida</taxon>
        <taxon>Rhabditina</taxon>
        <taxon>Diplogasteromorpha</taxon>
        <taxon>Diplogasteroidea</taxon>
        <taxon>Neodiplogasteridae</taxon>
        <taxon>Pristionchus</taxon>
    </lineage>
</organism>
<dbReference type="GO" id="GO:0097361">
    <property type="term" value="C:cytosolic [4Fe-4S] assembly targeting complex"/>
    <property type="evidence" value="ECO:0000318"/>
    <property type="project" value="GO_Central"/>
</dbReference>
<proteinExistence type="predicted"/>
<keyword evidence="3" id="KW-1185">Reference proteome</keyword>
<evidence type="ECO:0000256" key="1">
    <source>
        <dbReference type="SAM" id="SignalP"/>
    </source>
</evidence>
<reference evidence="3" key="1">
    <citation type="journal article" date="2008" name="Nat. Genet.">
        <title>The Pristionchus pacificus genome provides a unique perspective on nematode lifestyle and parasitism.</title>
        <authorList>
            <person name="Dieterich C."/>
            <person name="Clifton S.W."/>
            <person name="Schuster L.N."/>
            <person name="Chinwalla A."/>
            <person name="Delehaunty K."/>
            <person name="Dinkelacker I."/>
            <person name="Fulton L."/>
            <person name="Fulton R."/>
            <person name="Godfrey J."/>
            <person name="Minx P."/>
            <person name="Mitreva M."/>
            <person name="Roeseler W."/>
            <person name="Tian H."/>
            <person name="Witte H."/>
            <person name="Yang S.P."/>
            <person name="Wilson R.K."/>
            <person name="Sommer R.J."/>
        </authorList>
    </citation>
    <scope>NUCLEOTIDE SEQUENCE [LARGE SCALE GENOMIC DNA]</scope>
    <source>
        <strain evidence="3">PS312</strain>
    </source>
</reference>
<reference evidence="2" key="2">
    <citation type="submission" date="2022-06" db="UniProtKB">
        <authorList>
            <consortium name="EnsemblMetazoa"/>
        </authorList>
    </citation>
    <scope>IDENTIFICATION</scope>
    <source>
        <strain evidence="2">PS312</strain>
    </source>
</reference>
<keyword evidence="1" id="KW-0732">Signal</keyword>
<dbReference type="GO" id="GO:0051604">
    <property type="term" value="P:protein maturation"/>
    <property type="evidence" value="ECO:0000318"/>
    <property type="project" value="GO_Central"/>
</dbReference>
<dbReference type="Proteomes" id="UP000005239">
    <property type="component" value="Unassembled WGS sequence"/>
</dbReference>
<protein>
    <submittedName>
        <fullName evidence="2">Uncharacterized protein</fullName>
    </submittedName>
</protein>
<evidence type="ECO:0000313" key="2">
    <source>
        <dbReference type="EnsemblMetazoa" id="PPA31464.1"/>
    </source>
</evidence>
<name>A0A8R1UL65_PRIPA</name>
<accession>A0A8R1UL65</accession>
<feature type="signal peptide" evidence="1">
    <location>
        <begin position="1"/>
        <end position="30"/>
    </location>
</feature>
<dbReference type="EnsemblMetazoa" id="PPA31464.1">
    <property type="protein sequence ID" value="PPA31464.1"/>
    <property type="gene ID" value="WBGene00204329"/>
</dbReference>
<feature type="chain" id="PRO_5035899650" evidence="1">
    <location>
        <begin position="31"/>
        <end position="187"/>
    </location>
</feature>
<evidence type="ECO:0000313" key="3">
    <source>
        <dbReference type="Proteomes" id="UP000005239"/>
    </source>
</evidence>
<gene>
    <name evidence="2" type="primary">WBGene00204329</name>
</gene>
<sequence>MALRLSHSVNMVSVWWTVLSILFSVLPCYSSENVYCTYYRETNEITCGTVTCPVHEPPNADLDAEGLDVKLPKGWYRIGVMAIRHDTSWFNLYRRRAVGDGYWDFYTQVPERNCVGGWGLHAGENRSGSITVKDKRCFDRLVYQIERKSTIEKFDVHQCRKCLLHSCWLGFRILPHSREYLTNLRSY</sequence>
<dbReference type="AlphaFoldDB" id="A0A8R1UL65"/>